<comment type="caution">
    <text evidence="5">The sequence shown here is derived from an EMBL/GenBank/DDBJ whole genome shotgun (WGS) entry which is preliminary data.</text>
</comment>
<keyword evidence="2" id="KW-0238">DNA-binding</keyword>
<dbReference type="Pfam" id="PF07729">
    <property type="entry name" value="FCD"/>
    <property type="match status" value="1"/>
</dbReference>
<dbReference type="SUPFAM" id="SSF46785">
    <property type="entry name" value="Winged helix' DNA-binding domain"/>
    <property type="match status" value="1"/>
</dbReference>
<protein>
    <submittedName>
        <fullName evidence="5">FadR family transcriptional regulator</fullName>
    </submittedName>
</protein>
<dbReference type="SMART" id="SM00895">
    <property type="entry name" value="FCD"/>
    <property type="match status" value="1"/>
</dbReference>
<dbReference type="GO" id="GO:0003677">
    <property type="term" value="F:DNA binding"/>
    <property type="evidence" value="ECO:0007669"/>
    <property type="project" value="UniProtKB-KW"/>
</dbReference>
<accession>A0A4U1CY53</accession>
<dbReference type="InterPro" id="IPR011711">
    <property type="entry name" value="GntR_C"/>
</dbReference>
<dbReference type="InterPro" id="IPR036388">
    <property type="entry name" value="WH-like_DNA-bd_sf"/>
</dbReference>
<dbReference type="CDD" id="cd07377">
    <property type="entry name" value="WHTH_GntR"/>
    <property type="match status" value="1"/>
</dbReference>
<keyword evidence="6" id="KW-1185">Reference proteome</keyword>
<dbReference type="GO" id="GO:0003700">
    <property type="term" value="F:DNA-binding transcription factor activity"/>
    <property type="evidence" value="ECO:0007669"/>
    <property type="project" value="InterPro"/>
</dbReference>
<feature type="domain" description="HTH gntR-type" evidence="4">
    <location>
        <begin position="9"/>
        <end position="77"/>
    </location>
</feature>
<dbReference type="PANTHER" id="PTHR43537">
    <property type="entry name" value="TRANSCRIPTIONAL REGULATOR, GNTR FAMILY"/>
    <property type="match status" value="1"/>
</dbReference>
<gene>
    <name evidence="5" type="ORF">FA727_23210</name>
</gene>
<reference evidence="5 6" key="1">
    <citation type="journal article" date="2011" name="J. Microbiol.">
        <title>Bacillus kyonggiensis sp. nov., isolated from soil of a lettuce field.</title>
        <authorList>
            <person name="Dong K."/>
            <person name="Lee S."/>
        </authorList>
    </citation>
    <scope>NUCLEOTIDE SEQUENCE [LARGE SCALE GENOMIC DNA]</scope>
    <source>
        <strain evidence="5 6">NB22</strain>
    </source>
</reference>
<dbReference type="OrthoDB" id="9782299at2"/>
<evidence type="ECO:0000259" key="4">
    <source>
        <dbReference type="PROSITE" id="PS50949"/>
    </source>
</evidence>
<dbReference type="InterPro" id="IPR008920">
    <property type="entry name" value="TF_FadR/GntR_C"/>
</dbReference>
<dbReference type="Proteomes" id="UP000307756">
    <property type="component" value="Unassembled WGS sequence"/>
</dbReference>
<sequence length="238" mass="27308">MNVEKISVKKVSESVVEQIEKMIEHGSFQSGEKLPSVREMCEMFGVGRSAIRDAIITLKGKGTVDIRQGEGTYVCRFDSSKIFNNHLIIPETSDVRALFQVRKILEPGIAEMTASNRTDEQLAEIEAILSNKTTNGWEEDYNFHMTIAKASKNQIIYQLIQFISTTTKKHMNDFHQFIQEDPKLVAKINAQHKEIFLAIKETNSELAKNKMTEHLEYVETILQKSLWKPTSQKREEPF</sequence>
<evidence type="ECO:0000313" key="5">
    <source>
        <dbReference type="EMBL" id="TKC13812.1"/>
    </source>
</evidence>
<dbReference type="PROSITE" id="PS50949">
    <property type="entry name" value="HTH_GNTR"/>
    <property type="match status" value="1"/>
</dbReference>
<dbReference type="Gene3D" id="1.10.10.10">
    <property type="entry name" value="Winged helix-like DNA-binding domain superfamily/Winged helix DNA-binding domain"/>
    <property type="match status" value="1"/>
</dbReference>
<proteinExistence type="predicted"/>
<keyword evidence="1" id="KW-0805">Transcription regulation</keyword>
<name>A0A4U1CY53_9BACI</name>
<dbReference type="Pfam" id="PF00392">
    <property type="entry name" value="GntR"/>
    <property type="match status" value="1"/>
</dbReference>
<dbReference type="EMBL" id="SWBM01000013">
    <property type="protein sequence ID" value="TKC13812.1"/>
    <property type="molecule type" value="Genomic_DNA"/>
</dbReference>
<dbReference type="Gene3D" id="1.20.120.530">
    <property type="entry name" value="GntR ligand-binding domain-like"/>
    <property type="match status" value="1"/>
</dbReference>
<dbReference type="PRINTS" id="PR00035">
    <property type="entry name" value="HTHGNTR"/>
</dbReference>
<organism evidence="5 6">
    <name type="scientific">Robertmurraya kyonggiensis</name>
    <dbReference type="NCBI Taxonomy" id="1037680"/>
    <lineage>
        <taxon>Bacteria</taxon>
        <taxon>Bacillati</taxon>
        <taxon>Bacillota</taxon>
        <taxon>Bacilli</taxon>
        <taxon>Bacillales</taxon>
        <taxon>Bacillaceae</taxon>
        <taxon>Robertmurraya</taxon>
    </lineage>
</organism>
<evidence type="ECO:0000256" key="2">
    <source>
        <dbReference type="ARBA" id="ARBA00023125"/>
    </source>
</evidence>
<dbReference type="InterPro" id="IPR000524">
    <property type="entry name" value="Tscrpt_reg_HTH_GntR"/>
</dbReference>
<dbReference type="PANTHER" id="PTHR43537:SF5">
    <property type="entry name" value="UXU OPERON TRANSCRIPTIONAL REGULATOR"/>
    <property type="match status" value="1"/>
</dbReference>
<dbReference type="SUPFAM" id="SSF48008">
    <property type="entry name" value="GntR ligand-binding domain-like"/>
    <property type="match status" value="1"/>
</dbReference>
<keyword evidence="3" id="KW-0804">Transcription</keyword>
<evidence type="ECO:0000256" key="1">
    <source>
        <dbReference type="ARBA" id="ARBA00023015"/>
    </source>
</evidence>
<dbReference type="SMART" id="SM00345">
    <property type="entry name" value="HTH_GNTR"/>
    <property type="match status" value="1"/>
</dbReference>
<evidence type="ECO:0000313" key="6">
    <source>
        <dbReference type="Proteomes" id="UP000307756"/>
    </source>
</evidence>
<dbReference type="RefSeq" id="WP_136833837.1">
    <property type="nucleotide sequence ID" value="NZ_SWBM01000013.1"/>
</dbReference>
<evidence type="ECO:0000256" key="3">
    <source>
        <dbReference type="ARBA" id="ARBA00023163"/>
    </source>
</evidence>
<dbReference type="AlphaFoldDB" id="A0A4U1CY53"/>
<dbReference type="InterPro" id="IPR036390">
    <property type="entry name" value="WH_DNA-bd_sf"/>
</dbReference>